<keyword evidence="1" id="KW-1003">Cell membrane</keyword>
<keyword evidence="4" id="KW-0812">Transmembrane</keyword>
<evidence type="ECO:0000256" key="4">
    <source>
        <dbReference type="ARBA" id="ARBA00022692"/>
    </source>
</evidence>
<evidence type="ECO:0000256" key="6">
    <source>
        <dbReference type="ARBA" id="ARBA00023098"/>
    </source>
</evidence>
<keyword evidence="3" id="KW-0808">Transferase</keyword>
<evidence type="ECO:0000256" key="2">
    <source>
        <dbReference type="ARBA" id="ARBA00022516"/>
    </source>
</evidence>
<dbReference type="InterPro" id="IPR003811">
    <property type="entry name" value="G3P_acylTferase_PlsY"/>
</dbReference>
<evidence type="ECO:0000313" key="10">
    <source>
        <dbReference type="EMBL" id="SVE10638.1"/>
    </source>
</evidence>
<evidence type="ECO:0000256" key="9">
    <source>
        <dbReference type="ARBA" id="ARBA00023264"/>
    </source>
</evidence>
<evidence type="ECO:0008006" key="11">
    <source>
        <dbReference type="Google" id="ProtNLM"/>
    </source>
</evidence>
<proteinExistence type="predicted"/>
<reference evidence="10" key="1">
    <citation type="submission" date="2018-05" db="EMBL/GenBank/DDBJ databases">
        <authorList>
            <person name="Lanie J.A."/>
            <person name="Ng W.-L."/>
            <person name="Kazmierczak K.M."/>
            <person name="Andrzejewski T.M."/>
            <person name="Davidsen T.M."/>
            <person name="Wayne K.J."/>
            <person name="Tettelin H."/>
            <person name="Glass J.I."/>
            <person name="Rusch D."/>
            <person name="Podicherti R."/>
            <person name="Tsui H.-C.T."/>
            <person name="Winkler M.E."/>
        </authorList>
    </citation>
    <scope>NUCLEOTIDE SEQUENCE</scope>
</reference>
<dbReference type="Pfam" id="PF02660">
    <property type="entry name" value="G3P_acyltransf"/>
    <property type="match status" value="1"/>
</dbReference>
<keyword evidence="9" id="KW-1208">Phospholipid metabolism</keyword>
<dbReference type="GO" id="GO:0043772">
    <property type="term" value="F:acyl-phosphate glycerol-3-phosphate acyltransferase activity"/>
    <property type="evidence" value="ECO:0007669"/>
    <property type="project" value="InterPro"/>
</dbReference>
<keyword evidence="8" id="KW-0594">Phospholipid biosynthesis</keyword>
<feature type="non-terminal residue" evidence="10">
    <location>
        <position position="53"/>
    </location>
</feature>
<evidence type="ECO:0000256" key="5">
    <source>
        <dbReference type="ARBA" id="ARBA00022989"/>
    </source>
</evidence>
<dbReference type="EMBL" id="UINC01194515">
    <property type="protein sequence ID" value="SVE10638.1"/>
    <property type="molecule type" value="Genomic_DNA"/>
</dbReference>
<protein>
    <recommendedName>
        <fullName evidence="11">Glycerol-3-phosphate acyltransferase</fullName>
    </recommendedName>
</protein>
<keyword evidence="6" id="KW-0443">Lipid metabolism</keyword>
<dbReference type="GO" id="GO:0008654">
    <property type="term" value="P:phospholipid biosynthetic process"/>
    <property type="evidence" value="ECO:0007669"/>
    <property type="project" value="UniProtKB-KW"/>
</dbReference>
<keyword evidence="2" id="KW-0444">Lipid biosynthesis</keyword>
<evidence type="ECO:0000256" key="1">
    <source>
        <dbReference type="ARBA" id="ARBA00022475"/>
    </source>
</evidence>
<evidence type="ECO:0000256" key="8">
    <source>
        <dbReference type="ARBA" id="ARBA00023209"/>
    </source>
</evidence>
<evidence type="ECO:0000256" key="7">
    <source>
        <dbReference type="ARBA" id="ARBA00023136"/>
    </source>
</evidence>
<evidence type="ECO:0000256" key="3">
    <source>
        <dbReference type="ARBA" id="ARBA00022679"/>
    </source>
</evidence>
<organism evidence="10">
    <name type="scientific">marine metagenome</name>
    <dbReference type="NCBI Taxonomy" id="408172"/>
    <lineage>
        <taxon>unclassified sequences</taxon>
        <taxon>metagenomes</taxon>
        <taxon>ecological metagenomes</taxon>
    </lineage>
</organism>
<keyword evidence="7" id="KW-0472">Membrane</keyword>
<keyword evidence="5" id="KW-1133">Transmembrane helix</keyword>
<gene>
    <name evidence="10" type="ORF">METZ01_LOCUS463492</name>
</gene>
<name>A0A383AU16_9ZZZZ</name>
<sequence length="53" mass="5636">MELIIKLILCYLVGSISGSMLMGKLKGVDIRELGSRNAGGTNAFRTMGTAFSL</sequence>
<accession>A0A383AU16</accession>
<dbReference type="AlphaFoldDB" id="A0A383AU16"/>
<dbReference type="GO" id="GO:0005886">
    <property type="term" value="C:plasma membrane"/>
    <property type="evidence" value="ECO:0007669"/>
    <property type="project" value="InterPro"/>
</dbReference>